<comment type="caution">
    <text evidence="1">The sequence shown here is derived from an EMBL/GenBank/DDBJ whole genome shotgun (WGS) entry which is preliminary data.</text>
</comment>
<dbReference type="Proteomes" id="UP000405805">
    <property type="component" value="Unassembled WGS sequence"/>
</dbReference>
<reference evidence="2" key="1">
    <citation type="submission" date="2019-09" db="EMBL/GenBank/DDBJ databases">
        <title>Distinct polysaccharide growth profiles of human intestinal Prevotella copri isolates.</title>
        <authorList>
            <person name="Fehlner-Peach H."/>
            <person name="Magnabosco C."/>
            <person name="Raghavan V."/>
            <person name="Scher J.U."/>
            <person name="Tett A."/>
            <person name="Cox L.M."/>
            <person name="Gottsegen C."/>
            <person name="Watters A."/>
            <person name="Wiltshire- Gordon J.D."/>
            <person name="Segata N."/>
            <person name="Bonneau R."/>
            <person name="Littman D.R."/>
        </authorList>
    </citation>
    <scope>NUCLEOTIDE SEQUENCE [LARGE SCALE GENOMIC DNA]</scope>
    <source>
        <strain evidence="2">iA624</strain>
    </source>
</reference>
<protein>
    <submittedName>
        <fullName evidence="1">Uncharacterized protein</fullName>
    </submittedName>
</protein>
<gene>
    <name evidence="1" type="ORF">F7D57_04430</name>
</gene>
<dbReference type="EMBL" id="VZBP01000055">
    <property type="protein sequence ID" value="MQO08979.1"/>
    <property type="molecule type" value="Genomic_DNA"/>
</dbReference>
<organism evidence="1 2">
    <name type="scientific">Segatella copri</name>
    <dbReference type="NCBI Taxonomy" id="165179"/>
    <lineage>
        <taxon>Bacteria</taxon>
        <taxon>Pseudomonadati</taxon>
        <taxon>Bacteroidota</taxon>
        <taxon>Bacteroidia</taxon>
        <taxon>Bacteroidales</taxon>
        <taxon>Prevotellaceae</taxon>
        <taxon>Segatella</taxon>
    </lineage>
</organism>
<dbReference type="AlphaFoldDB" id="A0AA90VF45"/>
<accession>A0AA90VF45</accession>
<sequence>MRKEIYKMLCERLGNIPEIKYIDLWNHNVEFIEQEDNWERPAVFVELCPINWEATVVGMRYVTEAKVNLHVVTDWVGSCAANSDQREESLTVFDLLEKIHTALADVNGEHFREFDISNSTTNHNHEDILENIETYSYVGYRELDQSK</sequence>
<dbReference type="RefSeq" id="WP_153096489.1">
    <property type="nucleotide sequence ID" value="NZ_VZBP01000055.1"/>
</dbReference>
<name>A0AA90VF45_9BACT</name>
<proteinExistence type="predicted"/>
<evidence type="ECO:0000313" key="2">
    <source>
        <dbReference type="Proteomes" id="UP000405805"/>
    </source>
</evidence>
<evidence type="ECO:0000313" key="1">
    <source>
        <dbReference type="EMBL" id="MQO08979.1"/>
    </source>
</evidence>